<gene>
    <name evidence="1" type="ORF">MAPG_11873</name>
</gene>
<reference evidence="1" key="2">
    <citation type="submission" date="2010-05" db="EMBL/GenBank/DDBJ databases">
        <title>The Genome Sequence of Magnaporthe poae strain ATCC 64411.</title>
        <authorList>
            <consortium name="The Broad Institute Genome Sequencing Platform"/>
            <consortium name="Broad Institute Genome Sequencing Center for Infectious Disease"/>
            <person name="Ma L.-J."/>
            <person name="Dead R."/>
            <person name="Young S."/>
            <person name="Zeng Q."/>
            <person name="Koehrsen M."/>
            <person name="Alvarado L."/>
            <person name="Berlin A."/>
            <person name="Chapman S.B."/>
            <person name="Chen Z."/>
            <person name="Freedman E."/>
            <person name="Gellesch M."/>
            <person name="Goldberg J."/>
            <person name="Griggs A."/>
            <person name="Gujja S."/>
            <person name="Heilman E.R."/>
            <person name="Heiman D."/>
            <person name="Hepburn T."/>
            <person name="Howarth C."/>
            <person name="Jen D."/>
            <person name="Larson L."/>
            <person name="Mehta T."/>
            <person name="Neiman D."/>
            <person name="Pearson M."/>
            <person name="Roberts A."/>
            <person name="Saif S."/>
            <person name="Shea T."/>
            <person name="Shenoy N."/>
            <person name="Sisk P."/>
            <person name="Stolte C."/>
            <person name="Sykes S."/>
            <person name="Walk T."/>
            <person name="White J."/>
            <person name="Yandava C."/>
            <person name="Haas B."/>
            <person name="Nusbaum C."/>
            <person name="Birren B."/>
        </authorList>
    </citation>
    <scope>NUCLEOTIDE SEQUENCE</scope>
    <source>
        <strain evidence="1">ATCC 64411</strain>
    </source>
</reference>
<reference evidence="1" key="3">
    <citation type="submission" date="2011-03" db="EMBL/GenBank/DDBJ databases">
        <title>Annotation of Magnaporthe poae ATCC 64411.</title>
        <authorList>
            <person name="Ma L.-J."/>
            <person name="Dead R."/>
            <person name="Young S.K."/>
            <person name="Zeng Q."/>
            <person name="Gargeya S."/>
            <person name="Fitzgerald M."/>
            <person name="Haas B."/>
            <person name="Abouelleil A."/>
            <person name="Alvarado L."/>
            <person name="Arachchi H.M."/>
            <person name="Berlin A."/>
            <person name="Brown A."/>
            <person name="Chapman S.B."/>
            <person name="Chen Z."/>
            <person name="Dunbar C."/>
            <person name="Freedman E."/>
            <person name="Gearin G."/>
            <person name="Gellesch M."/>
            <person name="Goldberg J."/>
            <person name="Griggs A."/>
            <person name="Gujja S."/>
            <person name="Heiman D."/>
            <person name="Howarth C."/>
            <person name="Larson L."/>
            <person name="Lui A."/>
            <person name="MacDonald P.J.P."/>
            <person name="Mehta T."/>
            <person name="Montmayeur A."/>
            <person name="Murphy C."/>
            <person name="Neiman D."/>
            <person name="Pearson M."/>
            <person name="Priest M."/>
            <person name="Roberts A."/>
            <person name="Saif S."/>
            <person name="Shea T."/>
            <person name="Shenoy N."/>
            <person name="Sisk P."/>
            <person name="Stolte C."/>
            <person name="Sykes S."/>
            <person name="Yandava C."/>
            <person name="Wortman J."/>
            <person name="Nusbaum C."/>
            <person name="Birren B."/>
        </authorList>
    </citation>
    <scope>NUCLEOTIDE SEQUENCE</scope>
    <source>
        <strain evidence="1">ATCC 64411</strain>
    </source>
</reference>
<reference evidence="2" key="5">
    <citation type="submission" date="2015-06" db="UniProtKB">
        <authorList>
            <consortium name="EnsemblFungi"/>
        </authorList>
    </citation>
    <scope>IDENTIFICATION</scope>
    <source>
        <strain evidence="2">ATCC 64411</strain>
    </source>
</reference>
<dbReference type="EnsemblFungi" id="MAPG_11873T0">
    <property type="protein sequence ID" value="MAPG_11873T0"/>
    <property type="gene ID" value="MAPG_11873"/>
</dbReference>
<accession>A0A0C4EGD6</accession>
<protein>
    <submittedName>
        <fullName evidence="1 2">Uncharacterized protein</fullName>
    </submittedName>
</protein>
<evidence type="ECO:0000313" key="1">
    <source>
        <dbReference type="EMBL" id="KLU92924.1"/>
    </source>
</evidence>
<proteinExistence type="predicted"/>
<reference evidence="3" key="1">
    <citation type="submission" date="2010-05" db="EMBL/GenBank/DDBJ databases">
        <title>The genome sequence of Magnaporthe poae strain ATCC 64411.</title>
        <authorList>
            <person name="Ma L.-J."/>
            <person name="Dead R."/>
            <person name="Young S."/>
            <person name="Zeng Q."/>
            <person name="Koehrsen M."/>
            <person name="Alvarado L."/>
            <person name="Berlin A."/>
            <person name="Chapman S.B."/>
            <person name="Chen Z."/>
            <person name="Freedman E."/>
            <person name="Gellesch M."/>
            <person name="Goldberg J."/>
            <person name="Griggs A."/>
            <person name="Gujja S."/>
            <person name="Heilman E.R."/>
            <person name="Heiman D."/>
            <person name="Hepburn T."/>
            <person name="Howarth C."/>
            <person name="Jen D."/>
            <person name="Larson L."/>
            <person name="Mehta T."/>
            <person name="Neiman D."/>
            <person name="Pearson M."/>
            <person name="Roberts A."/>
            <person name="Saif S."/>
            <person name="Shea T."/>
            <person name="Shenoy N."/>
            <person name="Sisk P."/>
            <person name="Stolte C."/>
            <person name="Sykes S."/>
            <person name="Walk T."/>
            <person name="White J."/>
            <person name="Yandava C."/>
            <person name="Haas B."/>
            <person name="Nusbaum C."/>
            <person name="Birren B."/>
        </authorList>
    </citation>
    <scope>NUCLEOTIDE SEQUENCE [LARGE SCALE GENOMIC DNA]</scope>
    <source>
        <strain evidence="3">ATCC 64411 / 73-15</strain>
    </source>
</reference>
<name>A0A0C4EGD6_MAGP6</name>
<keyword evidence="3" id="KW-1185">Reference proteome</keyword>
<dbReference type="EMBL" id="GL877022">
    <property type="protein sequence ID" value="KLU92924.1"/>
    <property type="molecule type" value="Genomic_DNA"/>
</dbReference>
<dbReference type="EMBL" id="ADBL01002953">
    <property type="status" value="NOT_ANNOTATED_CDS"/>
    <property type="molecule type" value="Genomic_DNA"/>
</dbReference>
<organism evidence="2 3">
    <name type="scientific">Magnaporthiopsis poae (strain ATCC 64411 / 73-15)</name>
    <name type="common">Kentucky bluegrass fungus</name>
    <name type="synonym">Magnaporthe poae</name>
    <dbReference type="NCBI Taxonomy" id="644358"/>
    <lineage>
        <taxon>Eukaryota</taxon>
        <taxon>Fungi</taxon>
        <taxon>Dikarya</taxon>
        <taxon>Ascomycota</taxon>
        <taxon>Pezizomycotina</taxon>
        <taxon>Sordariomycetes</taxon>
        <taxon>Sordariomycetidae</taxon>
        <taxon>Magnaporthales</taxon>
        <taxon>Magnaporthaceae</taxon>
        <taxon>Magnaporthiopsis</taxon>
    </lineage>
</organism>
<sequence length="67" mass="7746">MAGYRSCEERNQASMERRAALMVASSQDWRQRGSRPELLQSLGPRHRREIAWRNTAFRQAAPGFAKI</sequence>
<dbReference type="Proteomes" id="UP000011715">
    <property type="component" value="Unassembled WGS sequence"/>
</dbReference>
<evidence type="ECO:0000313" key="2">
    <source>
        <dbReference type="EnsemblFungi" id="MAPG_11873T0"/>
    </source>
</evidence>
<evidence type="ECO:0000313" key="3">
    <source>
        <dbReference type="Proteomes" id="UP000011715"/>
    </source>
</evidence>
<dbReference type="VEuPathDB" id="FungiDB:MAPG_11873"/>
<dbReference type="AlphaFoldDB" id="A0A0C4EGD6"/>
<reference evidence="2" key="4">
    <citation type="journal article" date="2015" name="G3 (Bethesda)">
        <title>Genome sequences of three phytopathogenic species of the Magnaporthaceae family of fungi.</title>
        <authorList>
            <person name="Okagaki L.H."/>
            <person name="Nunes C.C."/>
            <person name="Sailsbery J."/>
            <person name="Clay B."/>
            <person name="Brown D."/>
            <person name="John T."/>
            <person name="Oh Y."/>
            <person name="Young N."/>
            <person name="Fitzgerald M."/>
            <person name="Haas B.J."/>
            <person name="Zeng Q."/>
            <person name="Young S."/>
            <person name="Adiconis X."/>
            <person name="Fan L."/>
            <person name="Levin J.Z."/>
            <person name="Mitchell T.K."/>
            <person name="Okubara P.A."/>
            <person name="Farman M.L."/>
            <person name="Kohn L.M."/>
            <person name="Birren B."/>
            <person name="Ma L.-J."/>
            <person name="Dean R.A."/>
        </authorList>
    </citation>
    <scope>NUCLEOTIDE SEQUENCE</scope>
    <source>
        <strain evidence="2">ATCC 64411 / 73-15</strain>
    </source>
</reference>